<comment type="caution">
    <text evidence="2">The sequence shown here is derived from an EMBL/GenBank/DDBJ whole genome shotgun (WGS) entry which is preliminary data.</text>
</comment>
<keyword evidence="3" id="KW-1185">Reference proteome</keyword>
<evidence type="ECO:0000313" key="3">
    <source>
        <dbReference type="Proteomes" id="UP000443353"/>
    </source>
</evidence>
<evidence type="ECO:0008006" key="4">
    <source>
        <dbReference type="Google" id="ProtNLM"/>
    </source>
</evidence>
<proteinExistence type="predicted"/>
<protein>
    <recommendedName>
        <fullName evidence="4">Transporter</fullName>
    </recommendedName>
</protein>
<feature type="chain" id="PRO_5031266487" description="Transporter" evidence="1">
    <location>
        <begin position="20"/>
        <end position="326"/>
    </location>
</feature>
<name>A0A7X3KBB7_9BURK</name>
<dbReference type="AlphaFoldDB" id="A0A7X3KBB7"/>
<dbReference type="Proteomes" id="UP000443353">
    <property type="component" value="Unassembled WGS sequence"/>
</dbReference>
<sequence length="326" mass="35311">MMRFGFLPLVLLISTSALAEDCTSIKDDAKRLECWDAAAAARVTPTIRDMKSWPFGSNTGAPPAPETNTNLHIRDTLGAPYEEAKALSLSLTTSGGDRPLKTSAAFIYELGNDMLPEEARKGGWSTWAGAQWVKDSSSSKPVDGRVARLAAQGIVGSGHIGFVSLDAVQDNVAKTLTVGIRPEITPVFGFTEDGTPYSRNSAYSAYVRFGAQVDRVRLSPSQQRVQGNAAGLNLKLNLNYYPGHQVAPLRLFLDSVRAHDFYAGSDLTKRDSTFYDFGAEWMFTRPDKKAGAIAPTLSLHRFIGSNFLIGTSPTVKTVLAFGLKIN</sequence>
<organism evidence="2 3">
    <name type="scientific">Massilia cellulosiltytica</name>
    <dbReference type="NCBI Taxonomy" id="2683234"/>
    <lineage>
        <taxon>Bacteria</taxon>
        <taxon>Pseudomonadati</taxon>
        <taxon>Pseudomonadota</taxon>
        <taxon>Betaproteobacteria</taxon>
        <taxon>Burkholderiales</taxon>
        <taxon>Oxalobacteraceae</taxon>
        <taxon>Telluria group</taxon>
        <taxon>Massilia</taxon>
    </lineage>
</organism>
<keyword evidence="1" id="KW-0732">Signal</keyword>
<feature type="signal peptide" evidence="1">
    <location>
        <begin position="1"/>
        <end position="19"/>
    </location>
</feature>
<gene>
    <name evidence="2" type="ORF">GPY61_30260</name>
</gene>
<dbReference type="EMBL" id="WSES01000012">
    <property type="protein sequence ID" value="MVW64220.1"/>
    <property type="molecule type" value="Genomic_DNA"/>
</dbReference>
<dbReference type="RefSeq" id="WP_160410735.1">
    <property type="nucleotide sequence ID" value="NZ_WSES01000012.1"/>
</dbReference>
<reference evidence="2 3" key="1">
    <citation type="submission" date="2019-12" db="EMBL/GenBank/DDBJ databases">
        <authorList>
            <person name="Li C."/>
            <person name="Zhao J."/>
        </authorList>
    </citation>
    <scope>NUCLEOTIDE SEQUENCE [LARGE SCALE GENOMIC DNA]</scope>
    <source>
        <strain evidence="2 3">NEAU-DD11</strain>
    </source>
</reference>
<evidence type="ECO:0000256" key="1">
    <source>
        <dbReference type="SAM" id="SignalP"/>
    </source>
</evidence>
<accession>A0A7X3KBB7</accession>
<evidence type="ECO:0000313" key="2">
    <source>
        <dbReference type="EMBL" id="MVW64220.1"/>
    </source>
</evidence>